<sequence>MAEESEEVLQTFEELRICDELAESCDKLGWKNPSTIQAEAIPHALDGKDLIGLAQTGSGKNGAFVLPILQALLENPQSFFACVLCPTRELTFQIFDQFEAIGSEIGVKCVLLLGGGSFRQDSINLAKQPHIIVGTPGRLMDHLNRKSFPFRMLKFLVLDEADRLMSEGYEETLYEILKVIPCDRTYLFSATMTKKMKKLRRARLRSPVKVKKYTSRPKFVINNTSPDLE</sequence>
<dbReference type="Gramene" id="evm.model.02.69">
    <property type="protein sequence ID" value="cds.evm.model.02.69"/>
    <property type="gene ID" value="evm.TU.02.69"/>
</dbReference>
<dbReference type="SUPFAM" id="SSF52540">
    <property type="entry name" value="P-loop containing nucleoside triphosphate hydrolases"/>
    <property type="match status" value="1"/>
</dbReference>
<evidence type="ECO:0000259" key="6">
    <source>
        <dbReference type="PROSITE" id="PS51192"/>
    </source>
</evidence>
<dbReference type="GO" id="GO:0005524">
    <property type="term" value="F:ATP binding"/>
    <property type="evidence" value="ECO:0007669"/>
    <property type="project" value="UniProtKB-KW"/>
</dbReference>
<evidence type="ECO:0000313" key="9">
    <source>
        <dbReference type="Proteomes" id="UP000596661"/>
    </source>
</evidence>
<keyword evidence="3" id="KW-0347">Helicase</keyword>
<dbReference type="Gene3D" id="3.40.50.300">
    <property type="entry name" value="P-loop containing nucleotide triphosphate hydrolases"/>
    <property type="match status" value="1"/>
</dbReference>
<evidence type="ECO:0000256" key="4">
    <source>
        <dbReference type="ARBA" id="ARBA00022840"/>
    </source>
</evidence>
<evidence type="ECO:0000256" key="1">
    <source>
        <dbReference type="ARBA" id="ARBA00022741"/>
    </source>
</evidence>
<dbReference type="GeneID" id="115703638"/>
<evidence type="ECO:0000313" key="8">
    <source>
        <dbReference type="EnsemblPlants" id="cds.evm.model.02.69"/>
    </source>
</evidence>
<dbReference type="PROSITE" id="PS00039">
    <property type="entry name" value="DEAD_ATP_HELICASE"/>
    <property type="match status" value="1"/>
</dbReference>
<dbReference type="PANTHER" id="PTHR47959">
    <property type="entry name" value="ATP-DEPENDENT RNA HELICASE RHLE-RELATED"/>
    <property type="match status" value="1"/>
</dbReference>
<dbReference type="InterPro" id="IPR050079">
    <property type="entry name" value="DEAD_box_RNA_helicase"/>
</dbReference>
<proteinExistence type="predicted"/>
<keyword evidence="9" id="KW-1185">Reference proteome</keyword>
<evidence type="ECO:0000256" key="2">
    <source>
        <dbReference type="ARBA" id="ARBA00022801"/>
    </source>
</evidence>
<keyword evidence="4" id="KW-0067">ATP-binding</keyword>
<dbReference type="SMART" id="SM00487">
    <property type="entry name" value="DEXDc"/>
    <property type="match status" value="1"/>
</dbReference>
<name>A0A803P242_CANSA</name>
<dbReference type="InterPro" id="IPR014014">
    <property type="entry name" value="RNA_helicase_DEAD_Q_motif"/>
</dbReference>
<dbReference type="GO" id="GO:0016787">
    <property type="term" value="F:hydrolase activity"/>
    <property type="evidence" value="ECO:0007669"/>
    <property type="project" value="UniProtKB-KW"/>
</dbReference>
<dbReference type="PANTHER" id="PTHR47959:SF24">
    <property type="entry name" value="ATP-DEPENDENT RNA HELICASE"/>
    <property type="match status" value="1"/>
</dbReference>
<feature type="short sequence motif" description="Q motif" evidence="5">
    <location>
        <begin position="10"/>
        <end position="38"/>
    </location>
</feature>
<dbReference type="GO" id="GO:0003724">
    <property type="term" value="F:RNA helicase activity"/>
    <property type="evidence" value="ECO:0007669"/>
    <property type="project" value="InterPro"/>
</dbReference>
<dbReference type="GO" id="GO:0003676">
    <property type="term" value="F:nucleic acid binding"/>
    <property type="evidence" value="ECO:0007669"/>
    <property type="project" value="InterPro"/>
</dbReference>
<dbReference type="EnsemblPlants" id="evm.model.02.69">
    <property type="protein sequence ID" value="cds.evm.model.02.69"/>
    <property type="gene ID" value="evm.TU.02.69"/>
</dbReference>
<feature type="domain" description="Helicase ATP-binding" evidence="6">
    <location>
        <begin position="41"/>
        <end position="210"/>
    </location>
</feature>
<dbReference type="Proteomes" id="UP000596661">
    <property type="component" value="Chromosome 2"/>
</dbReference>
<keyword evidence="1" id="KW-0547">Nucleotide-binding</keyword>
<dbReference type="AlphaFoldDB" id="A0A803P242"/>
<organism evidence="8 9">
    <name type="scientific">Cannabis sativa</name>
    <name type="common">Hemp</name>
    <name type="synonym">Marijuana</name>
    <dbReference type="NCBI Taxonomy" id="3483"/>
    <lineage>
        <taxon>Eukaryota</taxon>
        <taxon>Viridiplantae</taxon>
        <taxon>Streptophyta</taxon>
        <taxon>Embryophyta</taxon>
        <taxon>Tracheophyta</taxon>
        <taxon>Spermatophyta</taxon>
        <taxon>Magnoliopsida</taxon>
        <taxon>eudicotyledons</taxon>
        <taxon>Gunneridae</taxon>
        <taxon>Pentapetalae</taxon>
        <taxon>rosids</taxon>
        <taxon>fabids</taxon>
        <taxon>Rosales</taxon>
        <taxon>Cannabaceae</taxon>
        <taxon>Cannabis</taxon>
    </lineage>
</organism>
<reference evidence="8" key="2">
    <citation type="submission" date="2021-03" db="UniProtKB">
        <authorList>
            <consortium name="EnsemblPlants"/>
        </authorList>
    </citation>
    <scope>IDENTIFICATION</scope>
</reference>
<dbReference type="KEGG" id="csav:115703638"/>
<dbReference type="InterPro" id="IPR027417">
    <property type="entry name" value="P-loop_NTPase"/>
</dbReference>
<dbReference type="InterPro" id="IPR014001">
    <property type="entry name" value="Helicase_ATP-bd"/>
</dbReference>
<reference evidence="8" key="1">
    <citation type="submission" date="2018-11" db="EMBL/GenBank/DDBJ databases">
        <authorList>
            <person name="Grassa J C."/>
        </authorList>
    </citation>
    <scope>NUCLEOTIDE SEQUENCE [LARGE SCALE GENOMIC DNA]</scope>
</reference>
<dbReference type="RefSeq" id="XP_030486735.1">
    <property type="nucleotide sequence ID" value="XM_030630875.2"/>
</dbReference>
<dbReference type="PROSITE" id="PS51195">
    <property type="entry name" value="Q_MOTIF"/>
    <property type="match status" value="1"/>
</dbReference>
<dbReference type="OMA" id="EMICESP"/>
<dbReference type="GO" id="GO:0005829">
    <property type="term" value="C:cytosol"/>
    <property type="evidence" value="ECO:0007669"/>
    <property type="project" value="TreeGrafter"/>
</dbReference>
<dbReference type="EMBL" id="UZAU01000084">
    <property type="status" value="NOT_ANNOTATED_CDS"/>
    <property type="molecule type" value="Genomic_DNA"/>
</dbReference>
<dbReference type="InterPro" id="IPR000629">
    <property type="entry name" value="RNA-helicase_DEAD-box_CS"/>
</dbReference>
<dbReference type="OrthoDB" id="10261904at2759"/>
<dbReference type="InterPro" id="IPR011545">
    <property type="entry name" value="DEAD/DEAH_box_helicase_dom"/>
</dbReference>
<evidence type="ECO:0000256" key="5">
    <source>
        <dbReference type="PROSITE-ProRule" id="PRU00552"/>
    </source>
</evidence>
<evidence type="ECO:0000259" key="7">
    <source>
        <dbReference type="PROSITE" id="PS51195"/>
    </source>
</evidence>
<evidence type="ECO:0000256" key="3">
    <source>
        <dbReference type="ARBA" id="ARBA00022806"/>
    </source>
</evidence>
<keyword evidence="2" id="KW-0378">Hydrolase</keyword>
<feature type="domain" description="DEAD-box RNA helicase Q" evidence="7">
    <location>
        <begin position="10"/>
        <end position="38"/>
    </location>
</feature>
<accession>A0A803P242</accession>
<gene>
    <name evidence="8" type="primary">LOC115703638</name>
</gene>
<dbReference type="Pfam" id="PF00270">
    <property type="entry name" value="DEAD"/>
    <property type="match status" value="1"/>
</dbReference>
<dbReference type="PROSITE" id="PS51192">
    <property type="entry name" value="HELICASE_ATP_BIND_1"/>
    <property type="match status" value="1"/>
</dbReference>
<protein>
    <submittedName>
        <fullName evidence="8">Uncharacterized protein</fullName>
    </submittedName>
</protein>